<feature type="region of interest" description="Disordered" evidence="1">
    <location>
        <begin position="170"/>
        <end position="211"/>
    </location>
</feature>
<feature type="compositionally biased region" description="Polar residues" evidence="1">
    <location>
        <begin position="648"/>
        <end position="660"/>
    </location>
</feature>
<feature type="region of interest" description="Disordered" evidence="1">
    <location>
        <begin position="1"/>
        <end position="20"/>
    </location>
</feature>
<name>A0ABR4I8L7_9EURO</name>
<feature type="region of interest" description="Disordered" evidence="1">
    <location>
        <begin position="314"/>
        <end position="342"/>
    </location>
</feature>
<feature type="region of interest" description="Disordered" evidence="1">
    <location>
        <begin position="446"/>
        <end position="475"/>
    </location>
</feature>
<feature type="compositionally biased region" description="Basic and acidic residues" evidence="1">
    <location>
        <begin position="466"/>
        <end position="475"/>
    </location>
</feature>
<dbReference type="Proteomes" id="UP001610335">
    <property type="component" value="Unassembled WGS sequence"/>
</dbReference>
<accession>A0ABR4I8L7</accession>
<feature type="compositionally biased region" description="Basic and acidic residues" evidence="1">
    <location>
        <begin position="314"/>
        <end position="334"/>
    </location>
</feature>
<evidence type="ECO:0000313" key="3">
    <source>
        <dbReference type="Proteomes" id="UP001610335"/>
    </source>
</evidence>
<dbReference type="EMBL" id="JBFXLS010000046">
    <property type="protein sequence ID" value="KAL2824094.1"/>
    <property type="molecule type" value="Genomic_DNA"/>
</dbReference>
<comment type="caution">
    <text evidence="2">The sequence shown here is derived from an EMBL/GenBank/DDBJ whole genome shotgun (WGS) entry which is preliminary data.</text>
</comment>
<sequence>MQPGNIMDGQPNAQSLELNREIPEFNSNLPIDETTPAPVALPASVISQKFPDYNDSGTLDGNMQVAAQDSGYNSSGSSVHQPPAETLNGGAEDHKLIHTRSRASSRTSISSIPASVLTNLPDGPKPMDMRDAHDYMFHPWDNHGPRPVHTIRQREAMFRKPSSVRAMQMHTEDEGDDEFLTPPKRRGSHRSSDISIRSAGPSPLKRSPFYSPTGAAAKPKVKKEYPLVLLHCTLLAPSLPVNGLVGHPDRQKFLRDVLPTEYWKRWKMLEEKIGSGVLRDRGVLISHPEDMYDLLEERLLESLELQRPRLDHGHFIGRDETESDKEDRLSREDSSTEDEGEECADCGGRVVRHNTTRKWEIKVFAANGLMRAGAWAAAWKEMEKVDVEVGLWLPPDARAELERRLVEDSPHLDNSLLIPLLQEPEDLTVGPPVRALTPSLSQVEPVSRVTQGLERSPSPGFSTVNTKDDPKSGLHARKSDEIDLQTLLVNYIRVLANDRRNVAIVFLSILVVFVAINSKTGSPALDWRSFPGDIHEYTASSIVPLHQHATQTWDENTSAETLSVAVPDSLTELASTVAPGAFSSSEECSSLTAESSVFEPEELSPMATETLSAEITQDISEELSPTTSEILPSGDIQDVLEDVSPATTDIRSAENSQVTSEEQEELAQPSRAASLEKEPVSPTISVAEDDDDQALPSLDLAQQGEPDEPDEPIVPHKQDEPGVPNEPNEENERI</sequence>
<organism evidence="2 3">
    <name type="scientific">Aspergillus cavernicola</name>
    <dbReference type="NCBI Taxonomy" id="176166"/>
    <lineage>
        <taxon>Eukaryota</taxon>
        <taxon>Fungi</taxon>
        <taxon>Dikarya</taxon>
        <taxon>Ascomycota</taxon>
        <taxon>Pezizomycotina</taxon>
        <taxon>Eurotiomycetes</taxon>
        <taxon>Eurotiomycetidae</taxon>
        <taxon>Eurotiales</taxon>
        <taxon>Aspergillaceae</taxon>
        <taxon>Aspergillus</taxon>
        <taxon>Aspergillus subgen. Nidulantes</taxon>
    </lineage>
</organism>
<gene>
    <name evidence="2" type="ORF">BDW59DRAFT_147817</name>
</gene>
<protein>
    <submittedName>
        <fullName evidence="2">Uncharacterized protein</fullName>
    </submittedName>
</protein>
<feature type="region of interest" description="Disordered" evidence="1">
    <location>
        <begin position="648"/>
        <end position="734"/>
    </location>
</feature>
<evidence type="ECO:0000256" key="1">
    <source>
        <dbReference type="SAM" id="MobiDB-lite"/>
    </source>
</evidence>
<reference evidence="2 3" key="1">
    <citation type="submission" date="2024-07" db="EMBL/GenBank/DDBJ databases">
        <title>Section-level genome sequencing and comparative genomics of Aspergillus sections Usti and Cavernicolus.</title>
        <authorList>
            <consortium name="Lawrence Berkeley National Laboratory"/>
            <person name="Nybo J.L."/>
            <person name="Vesth T.C."/>
            <person name="Theobald S."/>
            <person name="Frisvad J.C."/>
            <person name="Larsen T.O."/>
            <person name="Kjaerboelling I."/>
            <person name="Rothschild-Mancinelli K."/>
            <person name="Lyhne E.K."/>
            <person name="Kogle M.E."/>
            <person name="Barry K."/>
            <person name="Clum A."/>
            <person name="Na H."/>
            <person name="Ledsgaard L."/>
            <person name="Lin J."/>
            <person name="Lipzen A."/>
            <person name="Kuo A."/>
            <person name="Riley R."/>
            <person name="Mondo S."/>
            <person name="LaButti K."/>
            <person name="Haridas S."/>
            <person name="Pangalinan J."/>
            <person name="Salamov A.A."/>
            <person name="Simmons B.A."/>
            <person name="Magnuson J.K."/>
            <person name="Chen J."/>
            <person name="Drula E."/>
            <person name="Henrissat B."/>
            <person name="Wiebenga A."/>
            <person name="Lubbers R.J."/>
            <person name="Gomes A.C."/>
            <person name="Makela M.R."/>
            <person name="Stajich J."/>
            <person name="Grigoriev I.V."/>
            <person name="Mortensen U.H."/>
            <person name="De vries R.P."/>
            <person name="Baker S.E."/>
            <person name="Andersen M.R."/>
        </authorList>
    </citation>
    <scope>NUCLEOTIDE SEQUENCE [LARGE SCALE GENOMIC DNA]</scope>
    <source>
        <strain evidence="2 3">CBS 600.67</strain>
    </source>
</reference>
<evidence type="ECO:0000313" key="2">
    <source>
        <dbReference type="EMBL" id="KAL2824094.1"/>
    </source>
</evidence>
<proteinExistence type="predicted"/>
<keyword evidence="3" id="KW-1185">Reference proteome</keyword>